<organism evidence="1 2">
    <name type="scientific">Irpex rosettiformis</name>
    <dbReference type="NCBI Taxonomy" id="378272"/>
    <lineage>
        <taxon>Eukaryota</taxon>
        <taxon>Fungi</taxon>
        <taxon>Dikarya</taxon>
        <taxon>Basidiomycota</taxon>
        <taxon>Agaricomycotina</taxon>
        <taxon>Agaricomycetes</taxon>
        <taxon>Polyporales</taxon>
        <taxon>Irpicaceae</taxon>
        <taxon>Irpex</taxon>
    </lineage>
</organism>
<proteinExistence type="predicted"/>
<feature type="non-terminal residue" evidence="1">
    <location>
        <position position="169"/>
    </location>
</feature>
<accession>A0ACB8TLR8</accession>
<name>A0ACB8TLR8_9APHY</name>
<sequence>MGPWCMFFLKGQVPLPLLVLLTPPLSPMWPPGLYYSGLGAPFGADSPRVYLEAVLDLWLKVHSEHMNCAGDRLLSGTNIIRDAHYVIRSGGLTLPISNRGADCRITSRESCSFSRLELRRVTAPSALASIIIAFVTLIDWLLLVFRNGIIQGLTCLRHYVSVVPFHPKY</sequence>
<keyword evidence="2" id="KW-1185">Reference proteome</keyword>
<dbReference type="EMBL" id="MU275057">
    <property type="protein sequence ID" value="KAI0082953.1"/>
    <property type="molecule type" value="Genomic_DNA"/>
</dbReference>
<comment type="caution">
    <text evidence="1">The sequence shown here is derived from an EMBL/GenBank/DDBJ whole genome shotgun (WGS) entry which is preliminary data.</text>
</comment>
<dbReference type="Proteomes" id="UP001055072">
    <property type="component" value="Unassembled WGS sequence"/>
</dbReference>
<evidence type="ECO:0000313" key="1">
    <source>
        <dbReference type="EMBL" id="KAI0082953.1"/>
    </source>
</evidence>
<gene>
    <name evidence="1" type="ORF">BDY19DRAFT_910965</name>
</gene>
<reference evidence="1" key="1">
    <citation type="journal article" date="2021" name="Environ. Microbiol.">
        <title>Gene family expansions and transcriptome signatures uncover fungal adaptations to wood decay.</title>
        <authorList>
            <person name="Hage H."/>
            <person name="Miyauchi S."/>
            <person name="Viragh M."/>
            <person name="Drula E."/>
            <person name="Min B."/>
            <person name="Chaduli D."/>
            <person name="Navarro D."/>
            <person name="Favel A."/>
            <person name="Norest M."/>
            <person name="Lesage-Meessen L."/>
            <person name="Balint B."/>
            <person name="Merenyi Z."/>
            <person name="de Eugenio L."/>
            <person name="Morin E."/>
            <person name="Martinez A.T."/>
            <person name="Baldrian P."/>
            <person name="Stursova M."/>
            <person name="Martinez M.J."/>
            <person name="Novotny C."/>
            <person name="Magnuson J.K."/>
            <person name="Spatafora J.W."/>
            <person name="Maurice S."/>
            <person name="Pangilinan J."/>
            <person name="Andreopoulos W."/>
            <person name="LaButti K."/>
            <person name="Hundley H."/>
            <person name="Na H."/>
            <person name="Kuo A."/>
            <person name="Barry K."/>
            <person name="Lipzen A."/>
            <person name="Henrissat B."/>
            <person name="Riley R."/>
            <person name="Ahrendt S."/>
            <person name="Nagy L.G."/>
            <person name="Grigoriev I.V."/>
            <person name="Martin F."/>
            <person name="Rosso M.N."/>
        </authorList>
    </citation>
    <scope>NUCLEOTIDE SEQUENCE</scope>
    <source>
        <strain evidence="1">CBS 384.51</strain>
    </source>
</reference>
<evidence type="ECO:0000313" key="2">
    <source>
        <dbReference type="Proteomes" id="UP001055072"/>
    </source>
</evidence>
<protein>
    <submittedName>
        <fullName evidence="1">Uncharacterized protein</fullName>
    </submittedName>
</protein>